<evidence type="ECO:0000313" key="3">
    <source>
        <dbReference type="Proteomes" id="UP000035100"/>
    </source>
</evidence>
<accession>A0A0D0QE47</accession>
<name>A0A0D0QE47_9RHOB</name>
<reference evidence="2 3" key="1">
    <citation type="submission" date="2013-01" db="EMBL/GenBank/DDBJ databases">
        <authorList>
            <person name="Fiebig A."/>
            <person name="Goeker M."/>
            <person name="Klenk H.-P.P."/>
        </authorList>
    </citation>
    <scope>NUCLEOTIDE SEQUENCE [LARGE SCALE GENOMIC DNA]</scope>
    <source>
        <strain evidence="2 3">DSM 24838</strain>
    </source>
</reference>
<evidence type="ECO:0000313" key="2">
    <source>
        <dbReference type="EMBL" id="KIQ69288.1"/>
    </source>
</evidence>
<dbReference type="RefSeq" id="WP_156169355.1">
    <property type="nucleotide sequence ID" value="NZ_KB902292.1"/>
</dbReference>
<keyword evidence="1" id="KW-0812">Transmembrane</keyword>
<proteinExistence type="predicted"/>
<organism evidence="2 3">
    <name type="scientific">Wenxinia marina DSM 24838</name>
    <dbReference type="NCBI Taxonomy" id="1123501"/>
    <lineage>
        <taxon>Bacteria</taxon>
        <taxon>Pseudomonadati</taxon>
        <taxon>Pseudomonadota</taxon>
        <taxon>Alphaproteobacteria</taxon>
        <taxon>Rhodobacterales</taxon>
        <taxon>Roseobacteraceae</taxon>
        <taxon>Wenxinia</taxon>
    </lineage>
</organism>
<protein>
    <submittedName>
        <fullName evidence="2">Uncharacterized protein</fullName>
    </submittedName>
</protein>
<sequence>MALGNFICGLIVAASFAALAGMVAGFSTLRTVLFVYSTIVLVQVAYALAITMIVLRKVHRSSSGAVKGHQRDTGGLA</sequence>
<dbReference type="AlphaFoldDB" id="A0A0D0QE47"/>
<evidence type="ECO:0000256" key="1">
    <source>
        <dbReference type="SAM" id="Phobius"/>
    </source>
</evidence>
<dbReference type="EMBL" id="AONG01000010">
    <property type="protein sequence ID" value="KIQ69288.1"/>
    <property type="molecule type" value="Genomic_DNA"/>
</dbReference>
<keyword evidence="3" id="KW-1185">Reference proteome</keyword>
<feature type="transmembrane region" description="Helical" evidence="1">
    <location>
        <begin position="33"/>
        <end position="55"/>
    </location>
</feature>
<keyword evidence="1" id="KW-1133">Transmembrane helix</keyword>
<keyword evidence="1" id="KW-0472">Membrane</keyword>
<gene>
    <name evidence="2" type="ORF">Wenmar_02359</name>
</gene>
<feature type="transmembrane region" description="Helical" evidence="1">
    <location>
        <begin position="7"/>
        <end position="27"/>
    </location>
</feature>
<dbReference type="Proteomes" id="UP000035100">
    <property type="component" value="Unassembled WGS sequence"/>
</dbReference>
<comment type="caution">
    <text evidence="2">The sequence shown here is derived from an EMBL/GenBank/DDBJ whole genome shotgun (WGS) entry which is preliminary data.</text>
</comment>